<feature type="compositionally biased region" description="Polar residues" evidence="8">
    <location>
        <begin position="20"/>
        <end position="31"/>
    </location>
</feature>
<evidence type="ECO:0000256" key="3">
    <source>
        <dbReference type="ARBA" id="ARBA00007163"/>
    </source>
</evidence>
<feature type="transmembrane region" description="Helical" evidence="9">
    <location>
        <begin position="190"/>
        <end position="213"/>
    </location>
</feature>
<evidence type="ECO:0000256" key="8">
    <source>
        <dbReference type="SAM" id="MobiDB-lite"/>
    </source>
</evidence>
<comment type="subcellular location">
    <subcellularLocation>
        <location evidence="2">Endoplasmic reticulum membrane</location>
        <topology evidence="2">Single-pass membrane protein</topology>
    </subcellularLocation>
    <subcellularLocation>
        <location evidence="1">Nucleus</location>
    </subcellularLocation>
</comment>
<feature type="compositionally biased region" description="Basic and acidic residues" evidence="8">
    <location>
        <begin position="1"/>
        <end position="12"/>
    </location>
</feature>
<keyword evidence="7" id="KW-0539">Nucleus</keyword>
<keyword evidence="9" id="KW-1133">Transmembrane helix</keyword>
<dbReference type="GO" id="GO:0003700">
    <property type="term" value="F:DNA-binding transcription factor activity"/>
    <property type="evidence" value="ECO:0007669"/>
    <property type="project" value="InterPro"/>
</dbReference>
<evidence type="ECO:0000256" key="2">
    <source>
        <dbReference type="ARBA" id="ARBA00004389"/>
    </source>
</evidence>
<dbReference type="SUPFAM" id="SSF57959">
    <property type="entry name" value="Leucine zipper domain"/>
    <property type="match status" value="1"/>
</dbReference>
<dbReference type="GO" id="GO:0005789">
    <property type="term" value="C:endoplasmic reticulum membrane"/>
    <property type="evidence" value="ECO:0007669"/>
    <property type="project" value="UniProtKB-SubCell"/>
</dbReference>
<keyword evidence="5" id="KW-0238">DNA-binding</keyword>
<sequence length="272" mass="30911">MEEQSDWDHLFDLDDPSFIFPTSSPNHQSPLSVDDIEQLLFNDDDQPPTDDALNCDQFLHDILLDSPLEGEKSGEVVDFSDSAEDQKNESAAADENEKENSEHDPLAKKRKRQLRNRDAAVRSRERKKLHVKDLEMKSRYYEGECKRLGSLLQWYMAENQALRFSLHSSSSSSNASMTKQESAVLLLESLLLGSLLWLMGIMVVLPSLVLLLLQSQSQSRLVTVEEEKRLPPLALRTGGSKTLRLVGKRFKSSRSRMRRFLQVGSNILLPVI</sequence>
<evidence type="ECO:0000256" key="4">
    <source>
        <dbReference type="ARBA" id="ARBA00023015"/>
    </source>
</evidence>
<evidence type="ECO:0000313" key="11">
    <source>
        <dbReference type="EMBL" id="KAK9073652.1"/>
    </source>
</evidence>
<keyword evidence="4" id="KW-0805">Transcription regulation</keyword>
<dbReference type="PROSITE" id="PS50217">
    <property type="entry name" value="BZIP"/>
    <property type="match status" value="1"/>
</dbReference>
<dbReference type="SMART" id="SM00338">
    <property type="entry name" value="BRLZ"/>
    <property type="match status" value="1"/>
</dbReference>
<reference evidence="11 12" key="1">
    <citation type="submission" date="2024-04" db="EMBL/GenBank/DDBJ databases">
        <title>The reference genome of an endangered Asteraceae, Deinandra increscens subsp. villosa, native to the Central Coast of California.</title>
        <authorList>
            <person name="Guilliams M."/>
            <person name="Hasenstab-Lehman K."/>
            <person name="Meyer R."/>
            <person name="Mcevoy S."/>
        </authorList>
    </citation>
    <scope>NUCLEOTIDE SEQUENCE [LARGE SCALE GENOMIC DNA]</scope>
    <source>
        <tissue evidence="11">Leaf</tissue>
    </source>
</reference>
<keyword evidence="9" id="KW-0812">Transmembrane</keyword>
<feature type="compositionally biased region" description="Basic and acidic residues" evidence="8">
    <location>
        <begin position="98"/>
        <end position="107"/>
    </location>
</feature>
<organism evidence="11 12">
    <name type="scientific">Deinandra increscens subsp. villosa</name>
    <dbReference type="NCBI Taxonomy" id="3103831"/>
    <lineage>
        <taxon>Eukaryota</taxon>
        <taxon>Viridiplantae</taxon>
        <taxon>Streptophyta</taxon>
        <taxon>Embryophyta</taxon>
        <taxon>Tracheophyta</taxon>
        <taxon>Spermatophyta</taxon>
        <taxon>Magnoliopsida</taxon>
        <taxon>eudicotyledons</taxon>
        <taxon>Gunneridae</taxon>
        <taxon>Pentapetalae</taxon>
        <taxon>asterids</taxon>
        <taxon>campanulids</taxon>
        <taxon>Asterales</taxon>
        <taxon>Asteraceae</taxon>
        <taxon>Asteroideae</taxon>
        <taxon>Heliantheae alliance</taxon>
        <taxon>Madieae</taxon>
        <taxon>Madiinae</taxon>
        <taxon>Deinandra</taxon>
    </lineage>
</organism>
<feature type="region of interest" description="Disordered" evidence="8">
    <location>
        <begin position="76"/>
        <end position="125"/>
    </location>
</feature>
<dbReference type="CDD" id="cd14704">
    <property type="entry name" value="bZIP_HY5-like"/>
    <property type="match status" value="1"/>
</dbReference>
<accession>A0AAP0DJ53</accession>
<feature type="compositionally biased region" description="Acidic residues" evidence="8">
    <location>
        <begin position="34"/>
        <end position="48"/>
    </location>
</feature>
<feature type="domain" description="BZIP" evidence="10">
    <location>
        <begin position="106"/>
        <end position="163"/>
    </location>
</feature>
<dbReference type="Gene3D" id="1.20.5.170">
    <property type="match status" value="1"/>
</dbReference>
<dbReference type="PROSITE" id="PS00036">
    <property type="entry name" value="BZIP_BASIC"/>
    <property type="match status" value="1"/>
</dbReference>
<dbReference type="PANTHER" id="PTHR47416:SF8">
    <property type="entry name" value="BASIC-LEUCINE ZIPPER TRANSCRIPTION FACTOR E-RELATED"/>
    <property type="match status" value="1"/>
</dbReference>
<dbReference type="InterPro" id="IPR046347">
    <property type="entry name" value="bZIP_sf"/>
</dbReference>
<dbReference type="EMBL" id="JBCNJP010000008">
    <property type="protein sequence ID" value="KAK9073652.1"/>
    <property type="molecule type" value="Genomic_DNA"/>
</dbReference>
<evidence type="ECO:0000259" key="10">
    <source>
        <dbReference type="PROSITE" id="PS50217"/>
    </source>
</evidence>
<keyword evidence="9" id="KW-0472">Membrane</keyword>
<dbReference type="Proteomes" id="UP001408789">
    <property type="component" value="Unassembled WGS sequence"/>
</dbReference>
<feature type="region of interest" description="Disordered" evidence="8">
    <location>
        <begin position="1"/>
        <end position="53"/>
    </location>
</feature>
<name>A0AAP0DJ53_9ASTR</name>
<keyword evidence="12" id="KW-1185">Reference proteome</keyword>
<dbReference type="GO" id="GO:0005634">
    <property type="term" value="C:nucleus"/>
    <property type="evidence" value="ECO:0007669"/>
    <property type="project" value="UniProtKB-SubCell"/>
</dbReference>
<dbReference type="GO" id="GO:0003677">
    <property type="term" value="F:DNA binding"/>
    <property type="evidence" value="ECO:0007669"/>
    <property type="project" value="UniProtKB-KW"/>
</dbReference>
<comment type="similarity">
    <text evidence="3">Belongs to the bZIP family.</text>
</comment>
<evidence type="ECO:0000256" key="7">
    <source>
        <dbReference type="ARBA" id="ARBA00023242"/>
    </source>
</evidence>
<evidence type="ECO:0000313" key="12">
    <source>
        <dbReference type="Proteomes" id="UP001408789"/>
    </source>
</evidence>
<protein>
    <recommendedName>
        <fullName evidence="10">BZIP domain-containing protein</fullName>
    </recommendedName>
</protein>
<gene>
    <name evidence="11" type="ORF">SSX86_006246</name>
</gene>
<evidence type="ECO:0000256" key="1">
    <source>
        <dbReference type="ARBA" id="ARBA00004123"/>
    </source>
</evidence>
<evidence type="ECO:0000256" key="6">
    <source>
        <dbReference type="ARBA" id="ARBA00023163"/>
    </source>
</evidence>
<proteinExistence type="inferred from homology"/>
<evidence type="ECO:0000256" key="9">
    <source>
        <dbReference type="SAM" id="Phobius"/>
    </source>
</evidence>
<dbReference type="AlphaFoldDB" id="A0AAP0DJ53"/>
<comment type="caution">
    <text evidence="11">The sequence shown here is derived from an EMBL/GenBank/DDBJ whole genome shotgun (WGS) entry which is preliminary data.</text>
</comment>
<dbReference type="InterPro" id="IPR004827">
    <property type="entry name" value="bZIP"/>
</dbReference>
<keyword evidence="6" id="KW-0804">Transcription</keyword>
<evidence type="ECO:0000256" key="5">
    <source>
        <dbReference type="ARBA" id="ARBA00023125"/>
    </source>
</evidence>
<dbReference type="Pfam" id="PF00170">
    <property type="entry name" value="bZIP_1"/>
    <property type="match status" value="1"/>
</dbReference>
<dbReference type="PANTHER" id="PTHR47416">
    <property type="entry name" value="BASIC-LEUCINE ZIPPER TRANSCRIPTION FACTOR F-RELATED"/>
    <property type="match status" value="1"/>
</dbReference>